<organism evidence="1 2">
    <name type="scientific">Phenylobacterium montanum</name>
    <dbReference type="NCBI Taxonomy" id="2823693"/>
    <lineage>
        <taxon>Bacteria</taxon>
        <taxon>Pseudomonadati</taxon>
        <taxon>Pseudomonadota</taxon>
        <taxon>Alphaproteobacteria</taxon>
        <taxon>Caulobacterales</taxon>
        <taxon>Caulobacteraceae</taxon>
        <taxon>Phenylobacterium</taxon>
    </lineage>
</organism>
<gene>
    <name evidence="1" type="ORF">KCG34_23135</name>
</gene>
<reference evidence="1" key="1">
    <citation type="submission" date="2021-04" db="EMBL/GenBank/DDBJ databases">
        <title>The complete genome sequence of Caulobacter sp. S6.</title>
        <authorList>
            <person name="Tang Y."/>
            <person name="Ouyang W."/>
            <person name="Liu Q."/>
            <person name="Huang B."/>
            <person name="Guo Z."/>
            <person name="Lei P."/>
        </authorList>
    </citation>
    <scope>NUCLEOTIDE SEQUENCE</scope>
    <source>
        <strain evidence="1">S6</strain>
    </source>
</reference>
<dbReference type="EMBL" id="CP073078">
    <property type="protein sequence ID" value="QUD87900.1"/>
    <property type="molecule type" value="Genomic_DNA"/>
</dbReference>
<evidence type="ECO:0000313" key="2">
    <source>
        <dbReference type="Proteomes" id="UP000676409"/>
    </source>
</evidence>
<dbReference type="Proteomes" id="UP000676409">
    <property type="component" value="Chromosome"/>
</dbReference>
<sequence>MRRSPLLYDGSLRTARTQKAATFTELKSGSWRVQVRRKGRYTGEIFLRREDARKWALGDMKEVAKAHWRSKGAILRKLERGALDLAQLD</sequence>
<dbReference type="AlphaFoldDB" id="A0A975IUM6"/>
<evidence type="ECO:0000313" key="1">
    <source>
        <dbReference type="EMBL" id="QUD87900.1"/>
    </source>
</evidence>
<protein>
    <recommendedName>
        <fullName evidence="3">Site-specific integrase</fullName>
    </recommendedName>
</protein>
<accession>A0A975IUM6</accession>
<name>A0A975IUM6_9CAUL</name>
<dbReference type="KEGG" id="caul:KCG34_23135"/>
<evidence type="ECO:0008006" key="3">
    <source>
        <dbReference type="Google" id="ProtNLM"/>
    </source>
</evidence>
<dbReference type="RefSeq" id="WP_211937951.1">
    <property type="nucleotide sequence ID" value="NZ_CP073078.1"/>
</dbReference>
<keyword evidence="2" id="KW-1185">Reference proteome</keyword>
<proteinExistence type="predicted"/>